<keyword evidence="2" id="KW-1133">Transmembrane helix</keyword>
<evidence type="ECO:0000256" key="1">
    <source>
        <dbReference type="SAM" id="MobiDB-lite"/>
    </source>
</evidence>
<feature type="non-terminal residue" evidence="3">
    <location>
        <position position="1"/>
    </location>
</feature>
<feature type="region of interest" description="Disordered" evidence="1">
    <location>
        <begin position="889"/>
        <end position="909"/>
    </location>
</feature>
<evidence type="ECO:0000256" key="2">
    <source>
        <dbReference type="SAM" id="Phobius"/>
    </source>
</evidence>
<proteinExistence type="predicted"/>
<protein>
    <recommendedName>
        <fullName evidence="4">VCBS repeat-containing protein</fullName>
    </recommendedName>
</protein>
<dbReference type="EMBL" id="UINC01000289">
    <property type="protein sequence ID" value="SUZ52705.1"/>
    <property type="molecule type" value="Genomic_DNA"/>
</dbReference>
<dbReference type="Gene3D" id="2.10.10.20">
    <property type="entry name" value="Carbohydrate-binding module superfamily 5/12"/>
    <property type="match status" value="1"/>
</dbReference>
<keyword evidence="2" id="KW-0812">Transmembrane</keyword>
<keyword evidence="2" id="KW-0472">Membrane</keyword>
<accession>A0A381NDR5</accession>
<evidence type="ECO:0008006" key="4">
    <source>
        <dbReference type="Google" id="ProtNLM"/>
    </source>
</evidence>
<reference evidence="3" key="1">
    <citation type="submission" date="2018-05" db="EMBL/GenBank/DDBJ databases">
        <authorList>
            <person name="Lanie J.A."/>
            <person name="Ng W.-L."/>
            <person name="Kazmierczak K.M."/>
            <person name="Andrzejewski T.M."/>
            <person name="Davidsen T.M."/>
            <person name="Wayne K.J."/>
            <person name="Tettelin H."/>
            <person name="Glass J.I."/>
            <person name="Rusch D."/>
            <person name="Podicherti R."/>
            <person name="Tsui H.-C.T."/>
            <person name="Winkler M.E."/>
        </authorList>
    </citation>
    <scope>NUCLEOTIDE SEQUENCE</scope>
</reference>
<sequence length="2132" mass="236936">VIYYQQNARFTDESFVRPANLTVLKGVCDDRVNEWEEMFETITVINPYLSSFDVGDITNDGYADVAFVSTDATFANQFIQVYKGPDYTLPSNQHAPISVPLTNGYYTAVMFGNWNEDLQTNPLTGDPLPGECEDQDIWLLRTPPYNTGVGYSRGTFDNMTVLEYDCLTGTYPNPMDPTSTGTMHDFTLDVEHDYELFGIDIADTTPDDDTNEIDLIVAVDGITGNLTYATKSGGSWDTQNYVPYGNYMGASVTISDVNRDGEVDFFVPTSLTLLDTQESTSQNQTYLLRPNLRALNSVQILLADPSGPGYLSPLSFDVGRRPTMAVPGQLQGGEDSALEVVIGQADYTYRFSNNAMWLDTMGYAGQGDYLSVLALDNYDLGITRVTIEPSVMDPATFQSIVGEGNRWVNVTIKNTGLNPIASGSVDVDLEVKEVLGGTDTIVYHNDFESASPNINLAGAQFHKYSYTGEYSQGNSSWHIDEDRFWINGTTYYEGDVVRFNNSDYQCGHNGTSSCSTVPDEDNESWDEVAYYPWEARQNPTNYFWAGVEHPEADGNTSTGYYNHMDEALILEDVDLTGANAAFLDLDAICSAGFFQLFLAEPYDVIERWLYEDSCSIEVWSDGTGWEPVWRYGGWDNERKYRIEDRVSSSPDPEYNDYNDDFYGDWQSSLWNNYTENGGIRDSCALWYLYYAICWEDGELDQKANSIDLTPYAGQLIDIRFRFRSGLEGTVGPVGAADYSGLDGFAFDNITIRKRDVTFGDATVESQTLILSNAVAGESQTVQLTADFVDNTTYYVSVTLSNPSGYTDQDSTNDQTRFQLTVRNLYDPGLIEEPWLDLENGELYASGERDITIGVQNWGNTVVDFEVEAKVYNALPELIAAEDFSGFEPIWEDDGNENGSRLDDSSSSNEMLPQNQGVFKNQAYWLGHPSEGYGDDWNETMTLEPIEIADSGADFTFLTFDYFAEGDHIADRNGNVQAVRDFSYLEASWVRDGEVYQGVIYGSWTDLNANGLRPGFNSVSQTYFHYCEDFDQNGLYEEVEYAGDHSGGIGQDGWVQWFDSEDMVGTARIDLTHVHLFNTTSPDSFAWTDECTTLAGSDVTFTWRFYSNDDGVNGNAGYAGFAIDNIRVDDYTFTDDGYYSESVSGMDAAQRRTINMGTHDFENGLYRIDLMTLYDNTDNTSKWFDKPEMSTANNVSTILFGIANADITLLQPDVMDCVTDIIYECVYASNPSGQASHSFSVPLLNGVIEGTYALTMKIVDEDTGQTVFEQTAENGPFLLDPHQRGQANWTSPYNQWFDGHRYNISFSATLGEGGEESGNERFFEIEFHDHVDVAIFSDPTDQSRLQRVKSDLQAMNKTYTQLQVDDWNTYGTEDWLEHYSKVLLPWQTDYNVEYGDYYELLGTPNPQNSELTLTEILVDYMQDGGTVQIHLGPYRSEYLIIGTDSERLPFDMDIVMRDHVNQTVDRRIHSNNLTFVDRFHPIMSGIGTSAFAGVNGGSHVALSGLDTNQVNADNLPLVCSDAPTGESEGGRISDGGTFHTLIRDTVNPSQSLLAVCNYHQGGLIVTTIDVENPTVSQPYGDSNFPLLSNMLDFHLTPYPNGFEIAGEGFEMTIDGQVQPIDVLTAAYQRTAIESNASLQFGFETNVDGIFADWTIESANGETVTGWDGETLGDDNWHMPQADATSSVSAAFCVQDGSADLGCKIDAEWRIWLYLHDAAGHTRITNVSIYTNDIAADSSAPVAHIDIVQDDISTEFLEFVGYQPTPTGDQDSDGNWIMIDSPKYRVRLTDTGTTDIKFSAANSSDIGTGIKTYTWSVSGDGNQDHQVILPKSQSDWHYTFSNLTPNNNPIMLELVVTDQRNLDSTPPFRIFFEVVGELFGDEEPENEMDSISTADGHRFDALEAVDIINITGVIVDNDEGSECDVTVEVALDDTSIFDKGEATKTTQKELGRYDRQSGLCDGDSYALSLNISHLYLEEDGNAGLVYIRITEGSYVVNDQIQLYTLPRPLDPCVVDPASCAEGSSGVMEMVVIGGIAAIILVLVVLVTMLVRNRGRDSEGDSMESFGGVEQMDPVEAYVQQLLAQGYDEETARQYANIEIYVQQLIAQGYDEQTARQYAQQYYAPYSAQQGDGGG</sequence>
<gene>
    <name evidence="3" type="ORF">METZ01_LOCUS5559</name>
</gene>
<evidence type="ECO:0000313" key="3">
    <source>
        <dbReference type="EMBL" id="SUZ52705.1"/>
    </source>
</evidence>
<organism evidence="3">
    <name type="scientific">marine metagenome</name>
    <dbReference type="NCBI Taxonomy" id="408172"/>
    <lineage>
        <taxon>unclassified sequences</taxon>
        <taxon>metagenomes</taxon>
        <taxon>ecological metagenomes</taxon>
    </lineage>
</organism>
<feature type="transmembrane region" description="Helical" evidence="2">
    <location>
        <begin position="2027"/>
        <end position="2048"/>
    </location>
</feature>
<name>A0A381NDR5_9ZZZZ</name>